<protein>
    <submittedName>
        <fullName evidence="2">ImmA/IrrE family metallo-endopeptidase</fullName>
    </submittedName>
</protein>
<gene>
    <name evidence="2" type="ORF">GG681_12340</name>
</gene>
<dbReference type="PANTHER" id="PTHR43236:SF1">
    <property type="entry name" value="BLL7220 PROTEIN"/>
    <property type="match status" value="1"/>
</dbReference>
<dbReference type="EMBL" id="WIXK01000006">
    <property type="protein sequence ID" value="MQY43433.1"/>
    <property type="molecule type" value="Genomic_DNA"/>
</dbReference>
<dbReference type="Gene3D" id="1.10.10.2910">
    <property type="match status" value="1"/>
</dbReference>
<name>A0A844AR40_9RHOB</name>
<comment type="caution">
    <text evidence="2">The sequence shown here is derived from an EMBL/GenBank/DDBJ whole genome shotgun (WGS) entry which is preliminary data.</text>
</comment>
<dbReference type="InterPro" id="IPR010359">
    <property type="entry name" value="IrrE_HExxH"/>
</dbReference>
<dbReference type="InterPro" id="IPR052345">
    <property type="entry name" value="Rad_response_metalloprotease"/>
</dbReference>
<keyword evidence="3" id="KW-1185">Reference proteome</keyword>
<organism evidence="2 3">
    <name type="scientific">Tritonibacter aquimaris</name>
    <dbReference type="NCBI Taxonomy" id="2663379"/>
    <lineage>
        <taxon>Bacteria</taxon>
        <taxon>Pseudomonadati</taxon>
        <taxon>Pseudomonadota</taxon>
        <taxon>Alphaproteobacteria</taxon>
        <taxon>Rhodobacterales</taxon>
        <taxon>Paracoccaceae</taxon>
        <taxon>Tritonibacter</taxon>
    </lineage>
</organism>
<evidence type="ECO:0000259" key="1">
    <source>
        <dbReference type="Pfam" id="PF06114"/>
    </source>
</evidence>
<dbReference type="Proteomes" id="UP000436694">
    <property type="component" value="Unassembled WGS sequence"/>
</dbReference>
<evidence type="ECO:0000313" key="3">
    <source>
        <dbReference type="Proteomes" id="UP000436694"/>
    </source>
</evidence>
<dbReference type="AlphaFoldDB" id="A0A844AR40"/>
<proteinExistence type="predicted"/>
<dbReference type="Pfam" id="PF06114">
    <property type="entry name" value="Peptidase_M78"/>
    <property type="match status" value="1"/>
</dbReference>
<reference evidence="2 3" key="1">
    <citation type="submission" date="2019-10" db="EMBL/GenBank/DDBJ databases">
        <title>Epibacterium sp. nov., isolated from seawater.</title>
        <authorList>
            <person name="Zhang X."/>
            <person name="Li N."/>
        </authorList>
    </citation>
    <scope>NUCLEOTIDE SEQUENCE [LARGE SCALE GENOMIC DNA]</scope>
    <source>
        <strain evidence="2 3">SM1969</strain>
    </source>
</reference>
<dbReference type="PANTHER" id="PTHR43236">
    <property type="entry name" value="ANTITOXIN HIGA1"/>
    <property type="match status" value="1"/>
</dbReference>
<feature type="domain" description="IrrE N-terminal-like" evidence="1">
    <location>
        <begin position="40"/>
        <end position="167"/>
    </location>
</feature>
<accession>A0A844AR40</accession>
<evidence type="ECO:0000313" key="2">
    <source>
        <dbReference type="EMBL" id="MQY43433.1"/>
    </source>
</evidence>
<sequence length="178" mass="20517">MMFGRFFMTRTPNFKRASREAKRARAELPRFPPYDPEAVAESNGIEVVYASFDAPHDKEISGFYHKAEDKIVVNREISAGRMVFTIAHELGHALMHQDYIESQNYQPVYRSNNHEGEKPIEEVEADQFAANFLVPLDLLEKYRDVADIGELARMFAVSEDVIENRLSTLHRNPWLAKS</sequence>